<evidence type="ECO:0000313" key="4">
    <source>
        <dbReference type="Proteomes" id="UP000654452"/>
    </source>
</evidence>
<keyword evidence="2" id="KW-1133">Transmembrane helix</keyword>
<organism evidence="3 4">
    <name type="scientific">Azospirillum aestuarii</name>
    <dbReference type="NCBI Taxonomy" id="2802052"/>
    <lineage>
        <taxon>Bacteria</taxon>
        <taxon>Pseudomonadati</taxon>
        <taxon>Pseudomonadota</taxon>
        <taxon>Alphaproteobacteria</taxon>
        <taxon>Rhodospirillales</taxon>
        <taxon>Azospirillaceae</taxon>
        <taxon>Azospirillum</taxon>
    </lineage>
</organism>
<feature type="region of interest" description="Disordered" evidence="1">
    <location>
        <begin position="75"/>
        <end position="94"/>
    </location>
</feature>
<keyword evidence="2" id="KW-0472">Membrane</keyword>
<evidence type="ECO:0000256" key="2">
    <source>
        <dbReference type="SAM" id="Phobius"/>
    </source>
</evidence>
<keyword evidence="4" id="KW-1185">Reference proteome</keyword>
<comment type="caution">
    <text evidence="3">The sequence shown here is derived from an EMBL/GenBank/DDBJ whole genome shotgun (WGS) entry which is preliminary data.</text>
</comment>
<gene>
    <name evidence="3" type="ORF">JJL56_01255</name>
</gene>
<dbReference type="EMBL" id="JAEPIV010000001">
    <property type="protein sequence ID" value="MBK4717488.1"/>
    <property type="molecule type" value="Genomic_DNA"/>
</dbReference>
<protein>
    <submittedName>
        <fullName evidence="3">Uncharacterized protein</fullName>
    </submittedName>
</protein>
<dbReference type="Proteomes" id="UP000654452">
    <property type="component" value="Unassembled WGS sequence"/>
</dbReference>
<evidence type="ECO:0000313" key="3">
    <source>
        <dbReference type="EMBL" id="MBK4717488.1"/>
    </source>
</evidence>
<reference evidence="3 4" key="1">
    <citation type="submission" date="2021-01" db="EMBL/GenBank/DDBJ databases">
        <title>Azospirillum sp. YIM DDC1 draft genome.</title>
        <authorList>
            <person name="Wang Y.-X."/>
        </authorList>
    </citation>
    <scope>NUCLEOTIDE SEQUENCE [LARGE SCALE GENOMIC DNA]</scope>
    <source>
        <strain evidence="3 4">YIM DDC1</strain>
    </source>
</reference>
<accession>A0ABS1HT22</accession>
<sequence length="94" mass="9626">MEPVGGRADDQSGRLALAVQTPIGAAIDATHRKREAIALALAVLGAGALCIYMLPNFRPVLIALAAPFLGLPETAPASPAEAEVGPLEEPSLDE</sequence>
<dbReference type="RefSeq" id="WP_200483881.1">
    <property type="nucleotide sequence ID" value="NZ_JAEPIV010000001.1"/>
</dbReference>
<proteinExistence type="predicted"/>
<feature type="transmembrane region" description="Helical" evidence="2">
    <location>
        <begin position="36"/>
        <end position="54"/>
    </location>
</feature>
<keyword evidence="2" id="KW-0812">Transmembrane</keyword>
<name>A0ABS1HT22_9PROT</name>
<evidence type="ECO:0000256" key="1">
    <source>
        <dbReference type="SAM" id="MobiDB-lite"/>
    </source>
</evidence>